<gene>
    <name evidence="3" type="ORF">GCM10023175_13010</name>
</gene>
<evidence type="ECO:0000259" key="2">
    <source>
        <dbReference type="Pfam" id="PF03703"/>
    </source>
</evidence>
<evidence type="ECO:0000313" key="4">
    <source>
        <dbReference type="Proteomes" id="UP001501598"/>
    </source>
</evidence>
<dbReference type="PANTHER" id="PTHR37938">
    <property type="entry name" value="BLL0215 PROTEIN"/>
    <property type="match status" value="1"/>
</dbReference>
<feature type="transmembrane region" description="Helical" evidence="1">
    <location>
        <begin position="25"/>
        <end position="45"/>
    </location>
</feature>
<proteinExistence type="predicted"/>
<dbReference type="Pfam" id="PF03703">
    <property type="entry name" value="bPH_2"/>
    <property type="match status" value="1"/>
</dbReference>
<dbReference type="RefSeq" id="WP_345413711.1">
    <property type="nucleotide sequence ID" value="NZ_BAABGT010000021.1"/>
</dbReference>
<protein>
    <submittedName>
        <fullName evidence="3">PH domain-containing protein</fullName>
    </submittedName>
</protein>
<dbReference type="Proteomes" id="UP001501598">
    <property type="component" value="Unassembled WGS sequence"/>
</dbReference>
<accession>A0ABP8RJM5</accession>
<keyword evidence="4" id="KW-1185">Reference proteome</keyword>
<name>A0ABP8RJM5_9PSEU</name>
<dbReference type="EMBL" id="BAABGT010000021">
    <property type="protein sequence ID" value="GAA4540414.1"/>
    <property type="molecule type" value="Genomic_DNA"/>
</dbReference>
<feature type="domain" description="YdbS-like PH" evidence="2">
    <location>
        <begin position="78"/>
        <end position="150"/>
    </location>
</feature>
<dbReference type="PANTHER" id="PTHR37938:SF1">
    <property type="entry name" value="BLL0215 PROTEIN"/>
    <property type="match status" value="1"/>
</dbReference>
<comment type="caution">
    <text evidence="3">The sequence shown here is derived from an EMBL/GenBank/DDBJ whole genome shotgun (WGS) entry which is preliminary data.</text>
</comment>
<feature type="transmembrane region" description="Helical" evidence="1">
    <location>
        <begin position="51"/>
        <end position="72"/>
    </location>
</feature>
<keyword evidence="1" id="KW-1133">Transmembrane helix</keyword>
<evidence type="ECO:0000313" key="3">
    <source>
        <dbReference type="EMBL" id="GAA4540414.1"/>
    </source>
</evidence>
<keyword evidence="1" id="KW-0472">Membrane</keyword>
<dbReference type="InterPro" id="IPR005182">
    <property type="entry name" value="YdbS-like_PH"/>
</dbReference>
<organism evidence="3 4">
    <name type="scientific">Pseudonocardia xishanensis</name>
    <dbReference type="NCBI Taxonomy" id="630995"/>
    <lineage>
        <taxon>Bacteria</taxon>
        <taxon>Bacillati</taxon>
        <taxon>Actinomycetota</taxon>
        <taxon>Actinomycetes</taxon>
        <taxon>Pseudonocardiales</taxon>
        <taxon>Pseudonocardiaceae</taxon>
        <taxon>Pseudonocardia</taxon>
    </lineage>
</organism>
<evidence type="ECO:0000256" key="1">
    <source>
        <dbReference type="SAM" id="Phobius"/>
    </source>
</evidence>
<reference evidence="4" key="1">
    <citation type="journal article" date="2019" name="Int. J. Syst. Evol. Microbiol.">
        <title>The Global Catalogue of Microorganisms (GCM) 10K type strain sequencing project: providing services to taxonomists for standard genome sequencing and annotation.</title>
        <authorList>
            <consortium name="The Broad Institute Genomics Platform"/>
            <consortium name="The Broad Institute Genome Sequencing Center for Infectious Disease"/>
            <person name="Wu L."/>
            <person name="Ma J."/>
        </authorList>
    </citation>
    <scope>NUCLEOTIDE SEQUENCE [LARGE SCALE GENOMIC DNA]</scope>
    <source>
        <strain evidence="4">JCM 17906</strain>
    </source>
</reference>
<keyword evidence="1" id="KW-0812">Transmembrane</keyword>
<sequence>MAYPDELLVEGERIVLHTHPHWKMLIAPVLVFLVTVGAAAFLAALVSAQSWAWIAWVALAVVAVALVGRFTVLPFVRWRTTHFVVTTRRVLVREGLISRSGMDIPMTRINTVQFRHTILERMLGCGTLVVESASDEPLEFTDIPAVERVHSLLYQEVADDD</sequence>